<evidence type="ECO:0000256" key="1">
    <source>
        <dbReference type="SAM" id="Phobius"/>
    </source>
</evidence>
<feature type="transmembrane region" description="Helical" evidence="1">
    <location>
        <begin position="64"/>
        <end position="93"/>
    </location>
</feature>
<dbReference type="EMBL" id="UZAH01032419">
    <property type="protein sequence ID" value="VDP21672.1"/>
    <property type="molecule type" value="Genomic_DNA"/>
</dbReference>
<proteinExistence type="predicted"/>
<dbReference type="OrthoDB" id="5871044at2759"/>
<dbReference type="Gene3D" id="1.20.1070.10">
    <property type="entry name" value="Rhodopsin 7-helix transmembrane proteins"/>
    <property type="match status" value="1"/>
</dbReference>
<organism evidence="2">
    <name type="scientific">Heligmosomoides polygyrus</name>
    <name type="common">Parasitic roundworm</name>
    <dbReference type="NCBI Taxonomy" id="6339"/>
    <lineage>
        <taxon>Eukaryota</taxon>
        <taxon>Metazoa</taxon>
        <taxon>Ecdysozoa</taxon>
        <taxon>Nematoda</taxon>
        <taxon>Chromadorea</taxon>
        <taxon>Rhabditida</taxon>
        <taxon>Rhabditina</taxon>
        <taxon>Rhabditomorpha</taxon>
        <taxon>Strongyloidea</taxon>
        <taxon>Heligmosomidae</taxon>
        <taxon>Heligmosomoides</taxon>
    </lineage>
</organism>
<name>A0A3P8B6B1_HELPZ</name>
<feature type="transmembrane region" description="Helical" evidence="1">
    <location>
        <begin position="186"/>
        <end position="209"/>
    </location>
</feature>
<dbReference type="PANTHER" id="PTHR22718:SF25">
    <property type="entry name" value="G-PROTEIN COUPLED RECEPTORS FAMILY 1 PROFILE DOMAIN-CONTAINING PROTEIN"/>
    <property type="match status" value="1"/>
</dbReference>
<keyword evidence="1" id="KW-1133">Transmembrane helix</keyword>
<sequence>MFLDPSDLTDSPSVETGEQQEWHPEIAFWMWFSVNLICSLSCAVLNCAFSLVSIVERHRVFKNSFFVIVIFLSVSIAVDNVGTIVYLFVVALAGVESGAVNMFSALLDLSFSYYSTLLIFFMGLNRFAAFSSPYLKDLLMERKTLLWMLSGLLVFSIVVSVTVYKLSGMERVYDQGDMNDYADHLLLIQVSNYVFYAIPLTSTIFYLLAFNSLRSQRGNAISGATKSLLDKAEKGTLKMGIWILVVYIIALVIHVVMGALSPDGFSYVLLSCLQTLTATAPQIGLPLSVVVCSKDARSAAKHICFMSVKSYLTSAFHLKKSRTSSASSHKTIPLTLEIDTK</sequence>
<dbReference type="Proteomes" id="UP000050761">
    <property type="component" value="Unassembled WGS sequence"/>
</dbReference>
<keyword evidence="1" id="KW-0472">Membrane</keyword>
<dbReference type="WBParaSite" id="HPBE_0002075601-mRNA-1">
    <property type="protein sequence ID" value="HPBE_0002075601-mRNA-1"/>
    <property type="gene ID" value="HPBE_0002075601"/>
</dbReference>
<dbReference type="PANTHER" id="PTHR22718">
    <property type="entry name" value="SERPENTINE RECEPTOR, CLASS X"/>
    <property type="match status" value="1"/>
</dbReference>
<dbReference type="SUPFAM" id="SSF81321">
    <property type="entry name" value="Family A G protein-coupled receptor-like"/>
    <property type="match status" value="1"/>
</dbReference>
<feature type="transmembrane region" description="Helical" evidence="1">
    <location>
        <begin position="99"/>
        <end position="124"/>
    </location>
</feature>
<evidence type="ECO:0000313" key="3">
    <source>
        <dbReference type="Proteomes" id="UP000050761"/>
    </source>
</evidence>
<gene>
    <name evidence="2" type="ORF">HPBE_LOCUS20755</name>
</gene>
<evidence type="ECO:0000313" key="2">
    <source>
        <dbReference type="EMBL" id="VDP21672.1"/>
    </source>
</evidence>
<accession>A0A3P8B6B1</accession>
<dbReference type="AlphaFoldDB" id="A0A3P8B6B1"/>
<evidence type="ECO:0000313" key="4">
    <source>
        <dbReference type="WBParaSite" id="HPBE_0002075601-mRNA-1"/>
    </source>
</evidence>
<keyword evidence="1" id="KW-0812">Transmembrane</keyword>
<feature type="transmembrane region" description="Helical" evidence="1">
    <location>
        <begin position="145"/>
        <end position="166"/>
    </location>
</feature>
<feature type="transmembrane region" description="Helical" evidence="1">
    <location>
        <begin position="241"/>
        <end position="261"/>
    </location>
</feature>
<reference evidence="2 3" key="1">
    <citation type="submission" date="2018-11" db="EMBL/GenBank/DDBJ databases">
        <authorList>
            <consortium name="Pathogen Informatics"/>
        </authorList>
    </citation>
    <scope>NUCLEOTIDE SEQUENCE [LARGE SCALE GENOMIC DNA]</scope>
</reference>
<keyword evidence="3" id="KW-1185">Reference proteome</keyword>
<reference evidence="4" key="2">
    <citation type="submission" date="2019-09" db="UniProtKB">
        <authorList>
            <consortium name="WormBaseParasite"/>
        </authorList>
    </citation>
    <scope>IDENTIFICATION</scope>
</reference>
<protein>
    <submittedName>
        <fullName evidence="4">7TM_GPCR_Srx domain-containing protein</fullName>
    </submittedName>
</protein>
<feature type="transmembrane region" description="Helical" evidence="1">
    <location>
        <begin position="28"/>
        <end position="52"/>
    </location>
</feature>